<organism evidence="1 2">
    <name type="scientific">Aspergillus uvarum CBS 121591</name>
    <dbReference type="NCBI Taxonomy" id="1448315"/>
    <lineage>
        <taxon>Eukaryota</taxon>
        <taxon>Fungi</taxon>
        <taxon>Dikarya</taxon>
        <taxon>Ascomycota</taxon>
        <taxon>Pezizomycotina</taxon>
        <taxon>Eurotiomycetes</taxon>
        <taxon>Eurotiomycetidae</taxon>
        <taxon>Eurotiales</taxon>
        <taxon>Aspergillaceae</taxon>
        <taxon>Aspergillus</taxon>
        <taxon>Aspergillus subgen. Circumdati</taxon>
    </lineage>
</organism>
<protein>
    <submittedName>
        <fullName evidence="1">Uncharacterized protein</fullName>
    </submittedName>
</protein>
<dbReference type="VEuPathDB" id="FungiDB:BO82DRAFT_399978"/>
<dbReference type="RefSeq" id="XP_025494128.1">
    <property type="nucleotide sequence ID" value="XM_025639149.1"/>
</dbReference>
<proteinExistence type="predicted"/>
<name>A0A319D7I7_9EURO</name>
<sequence length="428" mass="48468">MSGPPEGVVWFPKKLFSIWCDTTLDISDTERMKEFKREGEESYRFLGVDITVNAEVEDKDKPKKKHPRTEFAVGGATASYDKISALYGRDATNPTRVVTLHQDGNLFAQPEQAYSVHFPCRLPRSDSCGWTSPMQLAKARDLDALAKKYNIDRNPKYYRAEVDQEDLRKSSSGTFQESLKKWMLDFWAENRPHFFGNQKHAGSATLVAEKWSQEIAEKPEYKNLTIQSLLAQRNTVEREKFVKALSDAINAGPTGWKVVPKPKLGPVDSFSAVVTEIGAFLKLDFGDVFEFDLGKWVLKMADWNQFGKWIYPRDLVLAFPTREVMASAATKDVTGNYTYNDKTFPDIIKREYSLVLNYKITESTPWEKQLALFMAQILAIAADAIPASNSLATFRQNVFVAEIANSSFPSPRNGFPVDESMISNMEDI</sequence>
<evidence type="ECO:0000313" key="1">
    <source>
        <dbReference type="EMBL" id="PYH83928.1"/>
    </source>
</evidence>
<accession>A0A319D7I7</accession>
<dbReference type="GeneID" id="37141891"/>
<evidence type="ECO:0000313" key="2">
    <source>
        <dbReference type="Proteomes" id="UP000248340"/>
    </source>
</evidence>
<keyword evidence="2" id="KW-1185">Reference proteome</keyword>
<dbReference type="Proteomes" id="UP000248340">
    <property type="component" value="Unassembled WGS sequence"/>
</dbReference>
<dbReference type="OrthoDB" id="4505218at2759"/>
<gene>
    <name evidence="1" type="ORF">BO82DRAFT_399978</name>
</gene>
<dbReference type="EMBL" id="KZ821686">
    <property type="protein sequence ID" value="PYH83928.1"/>
    <property type="molecule type" value="Genomic_DNA"/>
</dbReference>
<reference evidence="1 2" key="1">
    <citation type="submission" date="2016-12" db="EMBL/GenBank/DDBJ databases">
        <title>The genomes of Aspergillus section Nigri reveals drivers in fungal speciation.</title>
        <authorList>
            <consortium name="DOE Joint Genome Institute"/>
            <person name="Vesth T.C."/>
            <person name="Nybo J."/>
            <person name="Theobald S."/>
            <person name="Brandl J."/>
            <person name="Frisvad J.C."/>
            <person name="Nielsen K.F."/>
            <person name="Lyhne E.K."/>
            <person name="Kogle M.E."/>
            <person name="Kuo A."/>
            <person name="Riley R."/>
            <person name="Clum A."/>
            <person name="Nolan M."/>
            <person name="Lipzen A."/>
            <person name="Salamov A."/>
            <person name="Henrissat B."/>
            <person name="Wiebenga A."/>
            <person name="De Vries R.P."/>
            <person name="Grigoriev I.V."/>
            <person name="Mortensen U.H."/>
            <person name="Andersen M.R."/>
            <person name="Baker S.E."/>
        </authorList>
    </citation>
    <scope>NUCLEOTIDE SEQUENCE [LARGE SCALE GENOMIC DNA]</scope>
    <source>
        <strain evidence="1 2">CBS 121591</strain>
    </source>
</reference>
<dbReference type="AlphaFoldDB" id="A0A319D7I7"/>